<keyword evidence="2" id="KW-1185">Reference proteome</keyword>
<evidence type="ECO:0000313" key="1">
    <source>
        <dbReference type="EMBL" id="RFS47152.1"/>
    </source>
</evidence>
<gene>
    <name evidence="1" type="ORF">D0Q02_08380</name>
</gene>
<reference evidence="1 2" key="1">
    <citation type="submission" date="2018-08" db="EMBL/GenBank/DDBJ databases">
        <title>Verrucosispora craniellae sp. nov., isolated from a marine sponge in the South China Sea.</title>
        <authorList>
            <person name="Li L."/>
            <person name="Lin H.W."/>
        </authorList>
    </citation>
    <scope>NUCLEOTIDE SEQUENCE [LARGE SCALE GENOMIC DNA]</scope>
    <source>
        <strain evidence="1 2">LHW63014</strain>
    </source>
</reference>
<dbReference type="InterPro" id="IPR022536">
    <property type="entry name" value="EspC"/>
</dbReference>
<accession>A0A372G2B1</accession>
<dbReference type="Pfam" id="PF10824">
    <property type="entry name" value="T7SS_ESX_EspC"/>
    <property type="match status" value="1"/>
</dbReference>
<dbReference type="EMBL" id="QVFU01000005">
    <property type="protein sequence ID" value="RFS47152.1"/>
    <property type="molecule type" value="Genomic_DNA"/>
</dbReference>
<proteinExistence type="predicted"/>
<dbReference type="Proteomes" id="UP000262621">
    <property type="component" value="Unassembled WGS sequence"/>
</dbReference>
<evidence type="ECO:0000313" key="2">
    <source>
        <dbReference type="Proteomes" id="UP000262621"/>
    </source>
</evidence>
<dbReference type="RefSeq" id="WP_117227398.1">
    <property type="nucleotide sequence ID" value="NZ_CP061725.1"/>
</dbReference>
<name>A0A372G2B1_9ACTN</name>
<dbReference type="OrthoDB" id="3402696at2"/>
<dbReference type="GO" id="GO:0009306">
    <property type="term" value="P:protein secretion"/>
    <property type="evidence" value="ECO:0007669"/>
    <property type="project" value="InterPro"/>
</dbReference>
<sequence>MPTGDAVRVDPDDLTAHAARLDRHADTLDTARRAGQQVRLDTDAYGRLCAIMPMLLDGLHRVLVDGIGTATTSVRDTATRLRTGADAYRAADARARHRLDRMRERRDR</sequence>
<protein>
    <submittedName>
        <fullName evidence="1">ESX-1 secretion-associated protein</fullName>
    </submittedName>
</protein>
<dbReference type="AlphaFoldDB" id="A0A372G2B1"/>
<comment type="caution">
    <text evidence="1">The sequence shown here is derived from an EMBL/GenBank/DDBJ whole genome shotgun (WGS) entry which is preliminary data.</text>
</comment>
<organism evidence="1 2">
    <name type="scientific">Micromonospora craniellae</name>
    <dbReference type="NCBI Taxonomy" id="2294034"/>
    <lineage>
        <taxon>Bacteria</taxon>
        <taxon>Bacillati</taxon>
        <taxon>Actinomycetota</taxon>
        <taxon>Actinomycetes</taxon>
        <taxon>Micromonosporales</taxon>
        <taxon>Micromonosporaceae</taxon>
        <taxon>Micromonospora</taxon>
    </lineage>
</organism>